<accession>A0A9P6FMR3</accession>
<feature type="compositionally biased region" description="Low complexity" evidence="1">
    <location>
        <begin position="72"/>
        <end position="81"/>
    </location>
</feature>
<dbReference type="InterPro" id="IPR007849">
    <property type="entry name" value="ATP10"/>
</dbReference>
<dbReference type="OrthoDB" id="17089at2759"/>
<dbReference type="EMBL" id="JAABOA010003570">
    <property type="protein sequence ID" value="KAF9578520.1"/>
    <property type="molecule type" value="Genomic_DNA"/>
</dbReference>
<organism evidence="2 3">
    <name type="scientific">Lunasporangiospora selenospora</name>
    <dbReference type="NCBI Taxonomy" id="979761"/>
    <lineage>
        <taxon>Eukaryota</taxon>
        <taxon>Fungi</taxon>
        <taxon>Fungi incertae sedis</taxon>
        <taxon>Mucoromycota</taxon>
        <taxon>Mortierellomycotina</taxon>
        <taxon>Mortierellomycetes</taxon>
        <taxon>Mortierellales</taxon>
        <taxon>Mortierellaceae</taxon>
        <taxon>Lunasporangiospora</taxon>
    </lineage>
</organism>
<dbReference type="PANTHER" id="PTHR28106">
    <property type="entry name" value="MITOCHONDRIAL ATPASE COMPLEX SUBUNIT ATP10"/>
    <property type="match status" value="1"/>
</dbReference>
<evidence type="ECO:0000313" key="2">
    <source>
        <dbReference type="EMBL" id="KAF9578520.1"/>
    </source>
</evidence>
<keyword evidence="3" id="KW-1185">Reference proteome</keyword>
<dbReference type="PANTHER" id="PTHR28106:SF1">
    <property type="entry name" value="MITOCHONDRIAL ATPASE COMPLEX SUBUNIT ATP10"/>
    <property type="match status" value="1"/>
</dbReference>
<dbReference type="Proteomes" id="UP000780801">
    <property type="component" value="Unassembled WGS sequence"/>
</dbReference>
<evidence type="ECO:0000256" key="1">
    <source>
        <dbReference type="SAM" id="MobiDB-lite"/>
    </source>
</evidence>
<reference evidence="2" key="1">
    <citation type="journal article" date="2020" name="Fungal Divers.">
        <title>Resolving the Mortierellaceae phylogeny through synthesis of multi-gene phylogenetics and phylogenomics.</title>
        <authorList>
            <person name="Vandepol N."/>
            <person name="Liber J."/>
            <person name="Desiro A."/>
            <person name="Na H."/>
            <person name="Kennedy M."/>
            <person name="Barry K."/>
            <person name="Grigoriev I.V."/>
            <person name="Miller A.N."/>
            <person name="O'Donnell K."/>
            <person name="Stajich J.E."/>
            <person name="Bonito G."/>
        </authorList>
    </citation>
    <scope>NUCLEOTIDE SEQUENCE</scope>
    <source>
        <strain evidence="2">KOD1015</strain>
    </source>
</reference>
<feature type="compositionally biased region" description="Basic and acidic residues" evidence="1">
    <location>
        <begin position="88"/>
        <end position="107"/>
    </location>
</feature>
<dbReference type="Pfam" id="PF05176">
    <property type="entry name" value="ATP-synt_10"/>
    <property type="match status" value="1"/>
</dbReference>
<protein>
    <submittedName>
        <fullName evidence="2">Mitochondrial ATPase complex subunit atp10</fullName>
    </submittedName>
</protein>
<feature type="compositionally biased region" description="Polar residues" evidence="1">
    <location>
        <begin position="135"/>
        <end position="147"/>
    </location>
</feature>
<dbReference type="GO" id="GO:0033615">
    <property type="term" value="P:mitochondrial proton-transporting ATP synthase complex assembly"/>
    <property type="evidence" value="ECO:0007669"/>
    <property type="project" value="TreeGrafter"/>
</dbReference>
<gene>
    <name evidence="2" type="primary">ATP10</name>
    <name evidence="2" type="ORF">BGW38_005633</name>
</gene>
<name>A0A9P6FMR3_9FUNG</name>
<evidence type="ECO:0000313" key="3">
    <source>
        <dbReference type="Proteomes" id="UP000780801"/>
    </source>
</evidence>
<sequence length="372" mass="41524">MHPSRSAFAAKSILAQAQTKTCVGPIQNCSSLWISKSHGIIRKPTGPCQEWCLLRQQSSPARTITTTSRLYQQQQPSQSQSTNTVAKKPSDTKHPNGDNSEADKAKKQAEAIKNLPLSPFGGRFGVVQQPLSTKQLAAKAGSNSKKSPFSKAKDGMKSKVHDWTDKEKNLEKRKELLYDFQSGYFREFTELQKTGSKLWKGTPSMIAADKSLYMPNIIGTSLKTSESVELVDLLKGKTSLVAISGTKFGEDHIETFMTPFLKHWPAAASQTSNVQLVELNIQENPLKAGLVRMMVPFVRKNIPEERHANYVLHYKSIKHLREPLSMQNSYLGYVFLVDSNCKIRWGANGNGTEAEIKTFMESVQKMSERASR</sequence>
<proteinExistence type="predicted"/>
<dbReference type="AlphaFoldDB" id="A0A9P6FMR3"/>
<feature type="compositionally biased region" description="Basic and acidic residues" evidence="1">
    <location>
        <begin position="151"/>
        <end position="160"/>
    </location>
</feature>
<feature type="region of interest" description="Disordered" evidence="1">
    <location>
        <begin position="135"/>
        <end position="160"/>
    </location>
</feature>
<dbReference type="GO" id="GO:0005743">
    <property type="term" value="C:mitochondrial inner membrane"/>
    <property type="evidence" value="ECO:0007669"/>
    <property type="project" value="TreeGrafter"/>
</dbReference>
<feature type="region of interest" description="Disordered" evidence="1">
    <location>
        <begin position="63"/>
        <end position="107"/>
    </location>
</feature>
<comment type="caution">
    <text evidence="2">The sequence shown here is derived from an EMBL/GenBank/DDBJ whole genome shotgun (WGS) entry which is preliminary data.</text>
</comment>